<evidence type="ECO:0000313" key="8">
    <source>
        <dbReference type="Proteomes" id="UP000289841"/>
    </source>
</evidence>
<evidence type="ECO:0000256" key="6">
    <source>
        <dbReference type="SAM" id="Phobius"/>
    </source>
</evidence>
<dbReference type="Proteomes" id="UP000289841">
    <property type="component" value="Chromosome"/>
</dbReference>
<feature type="transmembrane region" description="Helical" evidence="6">
    <location>
        <begin position="181"/>
        <end position="206"/>
    </location>
</feature>
<organism evidence="7 8">
    <name type="scientific">Haploplasma axanthum</name>
    <name type="common">Acholeplasma axanthum</name>
    <dbReference type="NCBI Taxonomy" id="29552"/>
    <lineage>
        <taxon>Bacteria</taxon>
        <taxon>Bacillati</taxon>
        <taxon>Mycoplasmatota</taxon>
        <taxon>Mollicutes</taxon>
        <taxon>Acholeplasmatales</taxon>
        <taxon>Acholeplasmataceae</taxon>
        <taxon>Haploplasma</taxon>
    </lineage>
</organism>
<keyword evidence="4 6" id="KW-1133">Transmembrane helix</keyword>
<sequence length="260" mass="28787">MEIFIGFLLSTIISLVAYRKKSLDLSGLVMAVIMGTLIYFFGTYIVFTLLMLFFISSSIITKFKKDETNDHEKRGRNYIQVIVNSLPALVFCIGYYFTKNHSFLVVAAVAIAASTSDTWASEIGKLSKGNVVSIINFKLISKGESGGISLVGTIASLIGSFFIGIAFLGLMIIEFKYSNQYLIYLIILIFGGFLGSIVDSYMGVLLQGKFLNKETNTKTEKRVKGNSYLLVSGFFFINNDVVNFLSTTIVAIIFGFIVIR</sequence>
<dbReference type="InterPro" id="IPR002794">
    <property type="entry name" value="DUF92_TMEM19"/>
</dbReference>
<evidence type="ECO:0000256" key="1">
    <source>
        <dbReference type="ARBA" id="ARBA00004141"/>
    </source>
</evidence>
<reference evidence="7 8" key="1">
    <citation type="submission" date="2019-01" db="EMBL/GenBank/DDBJ databases">
        <authorList>
            <consortium name="Pathogen Informatics"/>
        </authorList>
    </citation>
    <scope>NUCLEOTIDE SEQUENCE [LARGE SCALE GENOMIC DNA]</scope>
    <source>
        <strain evidence="7 8">NCTC10138</strain>
    </source>
</reference>
<dbReference type="PANTHER" id="PTHR13353">
    <property type="entry name" value="TRANSMEMBRANE PROTEIN 19"/>
    <property type="match status" value="1"/>
</dbReference>
<evidence type="ECO:0000256" key="5">
    <source>
        <dbReference type="ARBA" id="ARBA00023136"/>
    </source>
</evidence>
<evidence type="ECO:0000313" key="7">
    <source>
        <dbReference type="EMBL" id="VEU81237.1"/>
    </source>
</evidence>
<dbReference type="KEGG" id="aaxa:NCTC10138_01635"/>
<proteinExistence type="inferred from homology"/>
<dbReference type="AlphaFoldDB" id="A0A449BFK2"/>
<keyword evidence="5 6" id="KW-0472">Membrane</keyword>
<protein>
    <submittedName>
        <fullName evidence="7">Integral membrane protein DUF92</fullName>
    </submittedName>
</protein>
<name>A0A449BFK2_HAPAX</name>
<dbReference type="RefSeq" id="WP_026390253.1">
    <property type="nucleotide sequence ID" value="NZ_LR215048.1"/>
</dbReference>
<gene>
    <name evidence="7" type="ORF">NCTC10138_01635</name>
</gene>
<evidence type="ECO:0000256" key="2">
    <source>
        <dbReference type="ARBA" id="ARBA00009012"/>
    </source>
</evidence>
<dbReference type="STRING" id="1278311.GCA_000428705_00610"/>
<dbReference type="Pfam" id="PF01940">
    <property type="entry name" value="DUF92"/>
    <property type="match status" value="1"/>
</dbReference>
<accession>A0A449BFK2</accession>
<comment type="subcellular location">
    <subcellularLocation>
        <location evidence="1">Membrane</location>
        <topology evidence="1">Multi-pass membrane protein</topology>
    </subcellularLocation>
</comment>
<feature type="transmembrane region" description="Helical" evidence="6">
    <location>
        <begin position="227"/>
        <end position="259"/>
    </location>
</feature>
<dbReference type="GO" id="GO:0016020">
    <property type="term" value="C:membrane"/>
    <property type="evidence" value="ECO:0007669"/>
    <property type="project" value="UniProtKB-SubCell"/>
</dbReference>
<dbReference type="EMBL" id="LR215048">
    <property type="protein sequence ID" value="VEU81237.1"/>
    <property type="molecule type" value="Genomic_DNA"/>
</dbReference>
<feature type="transmembrane region" description="Helical" evidence="6">
    <location>
        <begin position="77"/>
        <end position="97"/>
    </location>
</feature>
<dbReference type="PANTHER" id="PTHR13353:SF5">
    <property type="entry name" value="TRANSMEMBRANE PROTEIN 19"/>
    <property type="match status" value="1"/>
</dbReference>
<keyword evidence="3 6" id="KW-0812">Transmembrane</keyword>
<evidence type="ECO:0000256" key="3">
    <source>
        <dbReference type="ARBA" id="ARBA00022692"/>
    </source>
</evidence>
<evidence type="ECO:0000256" key="4">
    <source>
        <dbReference type="ARBA" id="ARBA00022989"/>
    </source>
</evidence>
<comment type="similarity">
    <text evidence="2">Belongs to the TMEM19 family.</text>
</comment>
<dbReference type="OrthoDB" id="9808500at2"/>
<keyword evidence="8" id="KW-1185">Reference proteome</keyword>
<feature type="transmembrane region" description="Helical" evidence="6">
    <location>
        <begin position="29"/>
        <end position="56"/>
    </location>
</feature>
<feature type="transmembrane region" description="Helical" evidence="6">
    <location>
        <begin position="148"/>
        <end position="175"/>
    </location>
</feature>